<feature type="compositionally biased region" description="Low complexity" evidence="1">
    <location>
        <begin position="41"/>
        <end position="51"/>
    </location>
</feature>
<evidence type="ECO:0008006" key="5">
    <source>
        <dbReference type="Google" id="ProtNLM"/>
    </source>
</evidence>
<organism evidence="3 4">
    <name type="scientific">Streptomyces achromogenes</name>
    <dbReference type="NCBI Taxonomy" id="67255"/>
    <lineage>
        <taxon>Bacteria</taxon>
        <taxon>Bacillati</taxon>
        <taxon>Actinomycetota</taxon>
        <taxon>Actinomycetes</taxon>
        <taxon>Kitasatosporales</taxon>
        <taxon>Streptomycetaceae</taxon>
        <taxon>Streptomyces</taxon>
    </lineage>
</organism>
<gene>
    <name evidence="3" type="ORF">QFZ56_004364</name>
</gene>
<evidence type="ECO:0000313" key="4">
    <source>
        <dbReference type="Proteomes" id="UP001243364"/>
    </source>
</evidence>
<protein>
    <recommendedName>
        <fullName evidence="5">Lipoprotein</fullName>
    </recommendedName>
</protein>
<proteinExistence type="predicted"/>
<evidence type="ECO:0000313" key="3">
    <source>
        <dbReference type="EMBL" id="MDQ0685401.1"/>
    </source>
</evidence>
<evidence type="ECO:0000256" key="1">
    <source>
        <dbReference type="SAM" id="MobiDB-lite"/>
    </source>
</evidence>
<keyword evidence="4" id="KW-1185">Reference proteome</keyword>
<comment type="caution">
    <text evidence="3">The sequence shown here is derived from an EMBL/GenBank/DDBJ whole genome shotgun (WGS) entry which is preliminary data.</text>
</comment>
<evidence type="ECO:0000256" key="2">
    <source>
        <dbReference type="SAM" id="SignalP"/>
    </source>
</evidence>
<dbReference type="Proteomes" id="UP001243364">
    <property type="component" value="Unassembled WGS sequence"/>
</dbReference>
<dbReference type="EMBL" id="JAUSYA010000001">
    <property type="protein sequence ID" value="MDQ0685401.1"/>
    <property type="molecule type" value="Genomic_DNA"/>
</dbReference>
<keyword evidence="2" id="KW-0732">Signal</keyword>
<accession>A0ABU0Q405</accession>
<feature type="region of interest" description="Disordered" evidence="1">
    <location>
        <begin position="39"/>
        <end position="72"/>
    </location>
</feature>
<name>A0ABU0Q405_STRAH</name>
<feature type="compositionally biased region" description="Low complexity" evidence="1">
    <location>
        <begin position="61"/>
        <end position="70"/>
    </location>
</feature>
<sequence>MTSAIFSRGASRRTVRAAAVAAALAGALALTACSGDGGSGEDSASTPAATADGGGPGGGAASPSDSVSASDELEGSWLATTDGKAVALIITGKQAALFVTGGSVCSGTAGKEGGMRMIHLTCTVGKDDRATGMVDSVDAKSLEVTWTGAAGKETFTRAEGGQWPSGLPTAGIG</sequence>
<feature type="signal peptide" evidence="2">
    <location>
        <begin position="1"/>
        <end position="32"/>
    </location>
</feature>
<reference evidence="3 4" key="1">
    <citation type="submission" date="2023-07" db="EMBL/GenBank/DDBJ databases">
        <title>Comparative genomics of wheat-associated soil bacteria to identify genetic determinants of phenazine resistance.</title>
        <authorList>
            <person name="Mouncey N."/>
        </authorList>
    </citation>
    <scope>NUCLEOTIDE SEQUENCE [LARGE SCALE GENOMIC DNA]</scope>
    <source>
        <strain evidence="3 4">W4I19-2</strain>
    </source>
</reference>
<feature type="chain" id="PRO_5045330826" description="Lipoprotein" evidence="2">
    <location>
        <begin position="33"/>
        <end position="173"/>
    </location>
</feature>
<dbReference type="RefSeq" id="WP_307045070.1">
    <property type="nucleotide sequence ID" value="NZ_JAUSYA010000001.1"/>
</dbReference>